<evidence type="ECO:0000313" key="7">
    <source>
        <dbReference type="Proteomes" id="UP000637695"/>
    </source>
</evidence>
<reference evidence="6" key="2">
    <citation type="submission" date="2020-09" db="EMBL/GenBank/DDBJ databases">
        <authorList>
            <person name="Sun Q."/>
            <person name="Ohkuma M."/>
        </authorList>
    </citation>
    <scope>NUCLEOTIDE SEQUENCE</scope>
    <source>
        <strain evidence="6">JCM 18487</strain>
    </source>
</reference>
<name>A0A917K484_9BACL</name>
<dbReference type="Proteomes" id="UP000637695">
    <property type="component" value="Unassembled WGS sequence"/>
</dbReference>
<evidence type="ECO:0000256" key="5">
    <source>
        <dbReference type="ARBA" id="ARBA00023288"/>
    </source>
</evidence>
<comment type="caution">
    <text evidence="6">The sequence shown here is derived from an EMBL/GenBank/DDBJ whole genome shotgun (WGS) entry which is preliminary data.</text>
</comment>
<evidence type="ECO:0000256" key="4">
    <source>
        <dbReference type="ARBA" id="ARBA00023139"/>
    </source>
</evidence>
<organism evidence="6 7">
    <name type="scientific">Alicyclobacillus cellulosilyticus</name>
    <dbReference type="NCBI Taxonomy" id="1003997"/>
    <lineage>
        <taxon>Bacteria</taxon>
        <taxon>Bacillati</taxon>
        <taxon>Bacillota</taxon>
        <taxon>Bacilli</taxon>
        <taxon>Bacillales</taxon>
        <taxon>Alicyclobacillaceae</taxon>
        <taxon>Alicyclobacillus</taxon>
    </lineage>
</organism>
<dbReference type="AlphaFoldDB" id="A0A917K484"/>
<evidence type="ECO:0000256" key="3">
    <source>
        <dbReference type="ARBA" id="ARBA00023136"/>
    </source>
</evidence>
<accession>A0A917K484</accession>
<dbReference type="CDD" id="cd13580">
    <property type="entry name" value="PBP2_AlgQ_like_1"/>
    <property type="match status" value="1"/>
</dbReference>
<keyword evidence="2" id="KW-0732">Signal</keyword>
<evidence type="ECO:0000256" key="1">
    <source>
        <dbReference type="ARBA" id="ARBA00022475"/>
    </source>
</evidence>
<dbReference type="SUPFAM" id="SSF53850">
    <property type="entry name" value="Periplasmic binding protein-like II"/>
    <property type="match status" value="1"/>
</dbReference>
<evidence type="ECO:0000313" key="6">
    <source>
        <dbReference type="EMBL" id="GGJ00431.1"/>
    </source>
</evidence>
<dbReference type="InterPro" id="IPR006059">
    <property type="entry name" value="SBP"/>
</dbReference>
<sequence length="464" mass="52312">MTDAFNIDHGAPDNPVIQALEKYTNTQITIEWVPNTNYEDKVNATLASGDLPQVMLILNKDGSFINAAKSGAFWDLTPYLKNYPNLSQANPTILQNISVDGRVYGIYRSRPLGRNAIIYRKDWLKNLHLPVPKTIDDFYKMLYDFTYKDPDKNGKNDTYGMVVTSYTGPWDIIQTWFGVPNGWGFDKTGKLIPAQLTPEYMNALNFFHKLYVQHLVNKDFAVMPPDQWNTPFINGQAGVIVDAADRANQIVKANPKLADKIGILGAVRGPEGLRTLGTSGYAGFYVIPRKSVPTLSDLQKVLAFLDKLNDKYAQNLLWNGIEGRQYKLVKGYVQPINTNNVTIHNEVNDLNQLLMGIPTNRYYTTEPTPTSKLVNQVMAQNAKIVVPNPAAGLYSQTYAQQGTQLDNILNDARIKYIVGQIDANGWKNAISLWRKSGGDQYIKEINEDYQWVKKHGHLKYLALK</sequence>
<dbReference type="InterPro" id="IPR050490">
    <property type="entry name" value="Bact_solute-bd_prot1"/>
</dbReference>
<keyword evidence="3" id="KW-0472">Membrane</keyword>
<dbReference type="EMBL" id="BMOY01000007">
    <property type="protein sequence ID" value="GGJ00431.1"/>
    <property type="molecule type" value="Genomic_DNA"/>
</dbReference>
<keyword evidence="5 6" id="KW-0449">Lipoprotein</keyword>
<dbReference type="Pfam" id="PF01547">
    <property type="entry name" value="SBP_bac_1"/>
    <property type="match status" value="1"/>
</dbReference>
<keyword evidence="7" id="KW-1185">Reference proteome</keyword>
<dbReference type="Gene3D" id="3.40.190.10">
    <property type="entry name" value="Periplasmic binding protein-like II"/>
    <property type="match status" value="2"/>
</dbReference>
<proteinExistence type="predicted"/>
<evidence type="ECO:0000256" key="2">
    <source>
        <dbReference type="ARBA" id="ARBA00022729"/>
    </source>
</evidence>
<protein>
    <submittedName>
        <fullName evidence="6">Lipoprotein LipO</fullName>
    </submittedName>
</protein>
<gene>
    <name evidence="6" type="primary">lipO</name>
    <name evidence="6" type="ORF">GCM10010885_07100</name>
</gene>
<keyword evidence="4" id="KW-0564">Palmitate</keyword>
<dbReference type="PANTHER" id="PTHR43649:SF33">
    <property type="entry name" value="POLYGALACTURONAN_RHAMNOGALACTURONAN-BINDING PROTEIN YTCQ"/>
    <property type="match status" value="1"/>
</dbReference>
<keyword evidence="1" id="KW-1003">Cell membrane</keyword>
<dbReference type="PANTHER" id="PTHR43649">
    <property type="entry name" value="ARABINOSE-BINDING PROTEIN-RELATED"/>
    <property type="match status" value="1"/>
</dbReference>
<reference evidence="6" key="1">
    <citation type="journal article" date="2014" name="Int. J. Syst. Evol. Microbiol.">
        <title>Complete genome sequence of Corynebacterium casei LMG S-19264T (=DSM 44701T), isolated from a smear-ripened cheese.</title>
        <authorList>
            <consortium name="US DOE Joint Genome Institute (JGI-PGF)"/>
            <person name="Walter F."/>
            <person name="Albersmeier A."/>
            <person name="Kalinowski J."/>
            <person name="Ruckert C."/>
        </authorList>
    </citation>
    <scope>NUCLEOTIDE SEQUENCE</scope>
    <source>
        <strain evidence="6">JCM 18487</strain>
    </source>
</reference>